<protein>
    <submittedName>
        <fullName evidence="2">Type VI secretion system ImpA domain-containing protein</fullName>
    </submittedName>
</protein>
<name>A0A423FH73_9PSED</name>
<sequence length="518" mass="58901">MSYSSKLSAHYLELAKISISQENFAGEDVRFSSEYEALESELAKAQSMHESGQIDWLKVCENSESLLRTQSKDLRVGAWLTWALYQRESFQGLLAGLGFLHHLCEQHWADVHPNKARTRSAAISWIVPRLEQVLNENIAIKEQLPLFRRLVEHLEGLDAVCTRHLGDDAPLLLPMSRRLKSMVQRAADNQPEPGVVGAAVAQVKQAATQLFAVGALIDNEKEAHKALRAQQDNARPLCAWWLKQKAIDLRALRLNRTLLWLPIDSVPERNAEHITALRGLPADKLKSYQDRYDQAEYADLIVEVEASLAKAPFWFDGQRMVWECLQGLNADQSMREVEIHFALLIQRLPGIIELRFHDGAPFADPATRAWISANVMPHLQTNSAPRKVEVLHTQPAWELALEEVLPVLRKEGLKAAVQILKQGLQSAQGGRVRFFWQFTLARLCFLAKKYDLAKTQLETLDQTLQDSGVHAWEPDLALEVLHLLHSCCELLPQNHAVRERKEEIYRRLCHLDLEVVLE</sequence>
<dbReference type="InterPro" id="IPR017739">
    <property type="entry name" value="T6SS-assoc_VCA0119"/>
</dbReference>
<dbReference type="Pfam" id="PF16989">
    <property type="entry name" value="T6SS_VasJ"/>
    <property type="match status" value="1"/>
</dbReference>
<organism evidence="2 3">
    <name type="scientific">Pseudomonas canadensis</name>
    <dbReference type="NCBI Taxonomy" id="915099"/>
    <lineage>
        <taxon>Bacteria</taxon>
        <taxon>Pseudomonadati</taxon>
        <taxon>Pseudomonadota</taxon>
        <taxon>Gammaproteobacteria</taxon>
        <taxon>Pseudomonadales</taxon>
        <taxon>Pseudomonadaceae</taxon>
        <taxon>Pseudomonas</taxon>
    </lineage>
</organism>
<dbReference type="PANTHER" id="PTHR37024">
    <property type="entry name" value="TYPE VI SECRETION SYSTEM DUF2094 AND IMPA-RELATED DOMAIN PROTEIN"/>
    <property type="match status" value="1"/>
</dbReference>
<proteinExistence type="predicted"/>
<reference evidence="2 3" key="1">
    <citation type="submission" date="2016-10" db="EMBL/GenBank/DDBJ databases">
        <title>Comparative genome analysis of multiple Pseudomonas spp. focuses on biocontrol and plant growth promoting traits.</title>
        <authorList>
            <person name="Tao X.-Y."/>
            <person name="Taylor C.G."/>
        </authorList>
    </citation>
    <scope>NUCLEOTIDE SEQUENCE [LARGE SCALE GENOMIC DNA]</scope>
    <source>
        <strain evidence="2 3">36C8</strain>
    </source>
</reference>
<dbReference type="RefSeq" id="WP_123474174.1">
    <property type="nucleotide sequence ID" value="NZ_MOAZ01000002.1"/>
</dbReference>
<feature type="domain" description="ImpA N-terminal" evidence="1">
    <location>
        <begin position="19"/>
        <end position="127"/>
    </location>
</feature>
<dbReference type="NCBIfam" id="TIGR03362">
    <property type="entry name" value="VI_chp_7"/>
    <property type="match status" value="1"/>
</dbReference>
<comment type="caution">
    <text evidence="2">The sequence shown here is derived from an EMBL/GenBank/DDBJ whole genome shotgun (WGS) entry which is preliminary data.</text>
</comment>
<dbReference type="InterPro" id="IPR010657">
    <property type="entry name" value="ImpA_N"/>
</dbReference>
<evidence type="ECO:0000313" key="3">
    <source>
        <dbReference type="Proteomes" id="UP000283389"/>
    </source>
</evidence>
<evidence type="ECO:0000259" key="1">
    <source>
        <dbReference type="Pfam" id="PF06812"/>
    </source>
</evidence>
<dbReference type="Pfam" id="PF06812">
    <property type="entry name" value="ImpA_N"/>
    <property type="match status" value="1"/>
</dbReference>
<evidence type="ECO:0000313" key="2">
    <source>
        <dbReference type="EMBL" id="ROM56928.1"/>
    </source>
</evidence>
<dbReference type="EMBL" id="MOAZ01000002">
    <property type="protein sequence ID" value="ROM56928.1"/>
    <property type="molecule type" value="Genomic_DNA"/>
</dbReference>
<accession>A0A423FH73</accession>
<dbReference type="PANTHER" id="PTHR37024:SF5">
    <property type="entry name" value="IMPA N-TERMINAL DOMAIN-CONTAINING PROTEIN"/>
    <property type="match status" value="1"/>
</dbReference>
<dbReference type="Proteomes" id="UP000283389">
    <property type="component" value="Unassembled WGS sequence"/>
</dbReference>
<gene>
    <name evidence="2" type="ORF">BK649_01720</name>
</gene>
<dbReference type="AlphaFoldDB" id="A0A423FH73"/>